<evidence type="ECO:0000313" key="8">
    <source>
        <dbReference type="EMBL" id="GCB01951.1"/>
    </source>
</evidence>
<dbReference type="InterPro" id="IPR032808">
    <property type="entry name" value="DoxX"/>
</dbReference>
<feature type="transmembrane region" description="Helical" evidence="7">
    <location>
        <begin position="7"/>
        <end position="28"/>
    </location>
</feature>
<comment type="similarity">
    <text evidence="2">Belongs to the DoxX family.</text>
</comment>
<feature type="transmembrane region" description="Helical" evidence="7">
    <location>
        <begin position="106"/>
        <end position="125"/>
    </location>
</feature>
<name>A0A401JZ30_9PROT</name>
<sequence>MTSFEKFGPLFGRVLIAQIFLIAGFGKIAHFAQTAGYMSSMGLPMADVLLTLTIALEIGGGLMILLGFYTRYAAIAFFFWLIPVTLTFHAFWHADAASMQNQMNNFMKNIAIMGTMVYLAVHGSGSFSLRQECRKDQAEHT</sequence>
<reference evidence="8 9" key="1">
    <citation type="journal article" date="2019" name="Front. Microbiol.">
        <title>Genomes of Neutrophilic Sulfur-Oxidizing Chemolithoautotrophs Representing 9 Proteobacterial Species From 8 Genera.</title>
        <authorList>
            <person name="Watanabe T."/>
            <person name="Kojima H."/>
            <person name="Umezawa K."/>
            <person name="Hori C."/>
            <person name="Takasuka T.E."/>
            <person name="Kato Y."/>
            <person name="Fukui M."/>
        </authorList>
    </citation>
    <scope>NUCLEOTIDE SEQUENCE [LARGE SCALE GENOMIC DNA]</scope>
    <source>
        <strain evidence="8 9">TTN</strain>
    </source>
</reference>
<evidence type="ECO:0000313" key="9">
    <source>
        <dbReference type="Proteomes" id="UP000286806"/>
    </source>
</evidence>
<dbReference type="EMBL" id="BGOW01000030">
    <property type="protein sequence ID" value="GCB01951.1"/>
    <property type="molecule type" value="Genomic_DNA"/>
</dbReference>
<keyword evidence="3" id="KW-1003">Cell membrane</keyword>
<evidence type="ECO:0000256" key="3">
    <source>
        <dbReference type="ARBA" id="ARBA00022475"/>
    </source>
</evidence>
<keyword evidence="9" id="KW-1185">Reference proteome</keyword>
<feature type="transmembrane region" description="Helical" evidence="7">
    <location>
        <begin position="75"/>
        <end position="94"/>
    </location>
</feature>
<dbReference type="GO" id="GO:0005886">
    <property type="term" value="C:plasma membrane"/>
    <property type="evidence" value="ECO:0007669"/>
    <property type="project" value="UniProtKB-SubCell"/>
</dbReference>
<dbReference type="Proteomes" id="UP000286806">
    <property type="component" value="Unassembled WGS sequence"/>
</dbReference>
<dbReference type="PANTHER" id="PTHR33452">
    <property type="entry name" value="OXIDOREDUCTASE CATD-RELATED"/>
    <property type="match status" value="1"/>
</dbReference>
<keyword evidence="5 7" id="KW-1133">Transmembrane helix</keyword>
<evidence type="ECO:0000256" key="4">
    <source>
        <dbReference type="ARBA" id="ARBA00022692"/>
    </source>
</evidence>
<evidence type="ECO:0000256" key="1">
    <source>
        <dbReference type="ARBA" id="ARBA00004651"/>
    </source>
</evidence>
<dbReference type="Pfam" id="PF07681">
    <property type="entry name" value="DoxX"/>
    <property type="match status" value="1"/>
</dbReference>
<accession>A0A401JZ30</accession>
<proteinExistence type="inferred from homology"/>
<comment type="caution">
    <text evidence="8">The sequence shown here is derived from an EMBL/GenBank/DDBJ whole genome shotgun (WGS) entry which is preliminary data.</text>
</comment>
<protein>
    <submittedName>
        <fullName evidence="8">Putative membrane protein</fullName>
    </submittedName>
</protein>
<gene>
    <name evidence="8" type="ORF">SFMTTN_2765</name>
</gene>
<keyword evidence="6 7" id="KW-0472">Membrane</keyword>
<dbReference type="PANTHER" id="PTHR33452:SF1">
    <property type="entry name" value="INNER MEMBRANE PROTEIN YPHA-RELATED"/>
    <property type="match status" value="1"/>
</dbReference>
<organism evidence="8 9">
    <name type="scientific">Sulfuriferula multivorans</name>
    <dbReference type="NCBI Taxonomy" id="1559896"/>
    <lineage>
        <taxon>Bacteria</taxon>
        <taxon>Pseudomonadati</taxon>
        <taxon>Pseudomonadota</taxon>
        <taxon>Betaproteobacteria</taxon>
        <taxon>Nitrosomonadales</taxon>
        <taxon>Sulfuricellaceae</taxon>
        <taxon>Sulfuriferula</taxon>
    </lineage>
</organism>
<dbReference type="RefSeq" id="WP_124705714.1">
    <property type="nucleotide sequence ID" value="NZ_BGOW01000030.1"/>
</dbReference>
<evidence type="ECO:0000256" key="7">
    <source>
        <dbReference type="SAM" id="Phobius"/>
    </source>
</evidence>
<evidence type="ECO:0000256" key="5">
    <source>
        <dbReference type="ARBA" id="ARBA00022989"/>
    </source>
</evidence>
<dbReference type="OrthoDB" id="9792760at2"/>
<evidence type="ECO:0000256" key="6">
    <source>
        <dbReference type="ARBA" id="ARBA00023136"/>
    </source>
</evidence>
<comment type="subcellular location">
    <subcellularLocation>
        <location evidence="1">Cell membrane</location>
        <topology evidence="1">Multi-pass membrane protein</topology>
    </subcellularLocation>
</comment>
<evidence type="ECO:0000256" key="2">
    <source>
        <dbReference type="ARBA" id="ARBA00006679"/>
    </source>
</evidence>
<keyword evidence="4 7" id="KW-0812">Transmembrane</keyword>
<dbReference type="InterPro" id="IPR051907">
    <property type="entry name" value="DoxX-like_oxidoreductase"/>
</dbReference>
<dbReference type="AlphaFoldDB" id="A0A401JZ30"/>
<feature type="transmembrane region" description="Helical" evidence="7">
    <location>
        <begin position="48"/>
        <end position="68"/>
    </location>
</feature>